<gene>
    <name evidence="2" type="ORF">KL86PLE_120013</name>
</gene>
<evidence type="ECO:0000313" key="2">
    <source>
        <dbReference type="EMBL" id="SCM73610.1"/>
    </source>
</evidence>
<reference evidence="2" key="1">
    <citation type="submission" date="2016-08" db="EMBL/GenBank/DDBJ databases">
        <authorList>
            <person name="Seilhamer J.J."/>
        </authorList>
    </citation>
    <scope>NUCLEOTIDE SEQUENCE</scope>
    <source>
        <strain evidence="2">86</strain>
    </source>
</reference>
<feature type="region of interest" description="Disordered" evidence="1">
    <location>
        <begin position="1"/>
        <end position="20"/>
    </location>
</feature>
<protein>
    <submittedName>
        <fullName evidence="2">Uncharacterized protein</fullName>
    </submittedName>
</protein>
<organism evidence="2">
    <name type="scientific">uncultured Pleomorphomonas sp</name>
    <dbReference type="NCBI Taxonomy" id="442121"/>
    <lineage>
        <taxon>Bacteria</taxon>
        <taxon>Pseudomonadati</taxon>
        <taxon>Pseudomonadota</taxon>
        <taxon>Alphaproteobacteria</taxon>
        <taxon>Hyphomicrobiales</taxon>
        <taxon>Pleomorphomonadaceae</taxon>
        <taxon>Pleomorphomonas</taxon>
        <taxon>environmental samples</taxon>
    </lineage>
</organism>
<accession>A0A212L7W7</accession>
<name>A0A212L7W7_9HYPH</name>
<dbReference type="AlphaFoldDB" id="A0A212L7W7"/>
<proteinExistence type="predicted"/>
<sequence length="61" mass="6947">MDRHFPADRQPLPARGRRCHHRRDHLRLHRPSGRLSGLGLRSCAGMVGFGRPVRVVSALNR</sequence>
<evidence type="ECO:0000256" key="1">
    <source>
        <dbReference type="SAM" id="MobiDB-lite"/>
    </source>
</evidence>
<dbReference type="EMBL" id="FMJD01000004">
    <property type="protein sequence ID" value="SCM73610.1"/>
    <property type="molecule type" value="Genomic_DNA"/>
</dbReference>